<reference evidence="2 3" key="1">
    <citation type="submission" date="2023-07" db="EMBL/GenBank/DDBJ databases">
        <title>Sorghum-associated microbial communities from plants grown in Nebraska, USA.</title>
        <authorList>
            <person name="Schachtman D."/>
        </authorList>
    </citation>
    <scope>NUCLEOTIDE SEQUENCE [LARGE SCALE GENOMIC DNA]</scope>
    <source>
        <strain evidence="2 3">DS1027</strain>
    </source>
</reference>
<protein>
    <submittedName>
        <fullName evidence="2">Uncharacterized protein</fullName>
    </submittedName>
</protein>
<name>A0ABU1MP25_9SPHN</name>
<organism evidence="2 3">
    <name type="scientific">Novosphingobium capsulatum</name>
    <dbReference type="NCBI Taxonomy" id="13688"/>
    <lineage>
        <taxon>Bacteria</taxon>
        <taxon>Pseudomonadati</taxon>
        <taxon>Pseudomonadota</taxon>
        <taxon>Alphaproteobacteria</taxon>
        <taxon>Sphingomonadales</taxon>
        <taxon>Sphingomonadaceae</taxon>
        <taxon>Novosphingobium</taxon>
    </lineage>
</organism>
<comment type="caution">
    <text evidence="2">The sequence shown here is derived from an EMBL/GenBank/DDBJ whole genome shotgun (WGS) entry which is preliminary data.</text>
</comment>
<keyword evidence="1" id="KW-0812">Transmembrane</keyword>
<dbReference type="RefSeq" id="WP_309805663.1">
    <property type="nucleotide sequence ID" value="NZ_JAVDRD010000007.1"/>
</dbReference>
<dbReference type="Proteomes" id="UP001184150">
    <property type="component" value="Unassembled WGS sequence"/>
</dbReference>
<proteinExistence type="predicted"/>
<keyword evidence="3" id="KW-1185">Reference proteome</keyword>
<evidence type="ECO:0000313" key="2">
    <source>
        <dbReference type="EMBL" id="MDR6511969.1"/>
    </source>
</evidence>
<feature type="transmembrane region" description="Helical" evidence="1">
    <location>
        <begin position="29"/>
        <end position="49"/>
    </location>
</feature>
<evidence type="ECO:0000313" key="3">
    <source>
        <dbReference type="Proteomes" id="UP001184150"/>
    </source>
</evidence>
<keyword evidence="1" id="KW-0472">Membrane</keyword>
<evidence type="ECO:0000256" key="1">
    <source>
        <dbReference type="SAM" id="Phobius"/>
    </source>
</evidence>
<keyword evidence="1" id="KW-1133">Transmembrane helix</keyword>
<dbReference type="EMBL" id="JAVDRD010000007">
    <property type="protein sequence ID" value="MDR6511969.1"/>
    <property type="molecule type" value="Genomic_DNA"/>
</dbReference>
<sequence length="77" mass="7876">MRRLAGGLTIVIAWLTDLFEVVALSSRAFALFYALQCALALIVSVRNGVGTAVQRIGFGAKGLVCLVAAAVGAPAEG</sequence>
<gene>
    <name evidence="2" type="ORF">J2792_002852</name>
</gene>
<accession>A0ABU1MP25</accession>